<evidence type="ECO:0000256" key="3">
    <source>
        <dbReference type="ARBA" id="ARBA00022598"/>
    </source>
</evidence>
<comment type="caution">
    <text evidence="15">The sequence shown here is derived from an EMBL/GenBank/DDBJ whole genome shotgun (WGS) entry which is preliminary data.</text>
</comment>
<gene>
    <name evidence="13 15" type="primary">alaS</name>
    <name evidence="15" type="ORF">FH607_028990</name>
</gene>
<dbReference type="Gene3D" id="3.10.310.40">
    <property type="match status" value="1"/>
</dbReference>
<dbReference type="Gene3D" id="3.30.54.20">
    <property type="match status" value="1"/>
</dbReference>
<keyword evidence="9 13" id="KW-0648">Protein biosynthesis</keyword>
<keyword evidence="8 13" id="KW-0694">RNA-binding</keyword>
<dbReference type="GO" id="GO:0005829">
    <property type="term" value="C:cytosol"/>
    <property type="evidence" value="ECO:0007669"/>
    <property type="project" value="TreeGrafter"/>
</dbReference>
<evidence type="ECO:0000256" key="7">
    <source>
        <dbReference type="ARBA" id="ARBA00022840"/>
    </source>
</evidence>
<dbReference type="Gene3D" id="2.40.30.130">
    <property type="match status" value="1"/>
</dbReference>
<evidence type="ECO:0000256" key="6">
    <source>
        <dbReference type="ARBA" id="ARBA00022833"/>
    </source>
</evidence>
<organism evidence="15 16">
    <name type="scientific">Streptomyces mimosae</name>
    <dbReference type="NCBI Taxonomy" id="2586635"/>
    <lineage>
        <taxon>Bacteria</taxon>
        <taxon>Bacillati</taxon>
        <taxon>Actinomycetota</taxon>
        <taxon>Actinomycetes</taxon>
        <taxon>Kitasatosporales</taxon>
        <taxon>Streptomycetaceae</taxon>
        <taxon>Streptomyces</taxon>
    </lineage>
</organism>
<dbReference type="PANTHER" id="PTHR11777:SF9">
    <property type="entry name" value="ALANINE--TRNA LIGASE, CYTOPLASMIC"/>
    <property type="match status" value="1"/>
</dbReference>
<reference evidence="15" key="1">
    <citation type="submission" date="2019-10" db="EMBL/GenBank/DDBJ databases">
        <title>Nonomuraea sp. nov., isolated from Phyllanthus amarus.</title>
        <authorList>
            <person name="Klykleung N."/>
            <person name="Tanasupawat S."/>
        </authorList>
    </citation>
    <scope>NUCLEOTIDE SEQUENCE [LARGE SCALE GENOMIC DNA]</scope>
    <source>
        <strain evidence="15">3MP-10</strain>
    </source>
</reference>
<dbReference type="InterPro" id="IPR018163">
    <property type="entry name" value="Thr/Ala-tRNA-synth_IIc_edit"/>
</dbReference>
<dbReference type="EC" id="6.1.1.7" evidence="13"/>
<evidence type="ECO:0000313" key="15">
    <source>
        <dbReference type="EMBL" id="KAB8158829.1"/>
    </source>
</evidence>
<dbReference type="PRINTS" id="PR00980">
    <property type="entry name" value="TRNASYNTHALA"/>
</dbReference>
<dbReference type="GO" id="GO:0004813">
    <property type="term" value="F:alanine-tRNA ligase activity"/>
    <property type="evidence" value="ECO:0007669"/>
    <property type="project" value="UniProtKB-UniRule"/>
</dbReference>
<dbReference type="InterPro" id="IPR009000">
    <property type="entry name" value="Transl_B-barrel_sf"/>
</dbReference>
<dbReference type="GO" id="GO:0005524">
    <property type="term" value="F:ATP binding"/>
    <property type="evidence" value="ECO:0007669"/>
    <property type="project" value="UniProtKB-UniRule"/>
</dbReference>
<keyword evidence="2 13" id="KW-0820">tRNA-binding</keyword>
<dbReference type="Gene3D" id="3.30.930.10">
    <property type="entry name" value="Bira Bifunctional Protein, Domain 2"/>
    <property type="match status" value="1"/>
</dbReference>
<proteinExistence type="inferred from homology"/>
<dbReference type="PANTHER" id="PTHR11777">
    <property type="entry name" value="ALANYL-TRNA SYNTHETASE"/>
    <property type="match status" value="1"/>
</dbReference>
<sequence>MRSTQIRRTFIDFFTARGHQRVPSSPLVPDDPTLLLTNAGMNQFKPFYLGETRSPFPRATSVQKCARTSDIDNVGRTNRHATFFEMMGNFSFGDYFKEDAIAYAWELLTQGYQLEKDRLWITVFEDDDEAERLWRRIGVPASRIQRLGMADNYWSMGVPGPCGPCSEVYYDRGPAFGREGGPAVDDERYVEIWNLVFTQFQRGEGDKKGTFPILGELAHRSIDTGLGLDRLAAILQDVPNVCTTDLLAPTLNTVQNLAGRQSPSEGEERVSFQVVAEHARSVAFLVADGVLPAKDGRGYVLRRLMRRAIRHARLLGIDGPALPTTTASVITNLGDVWPELASQAALIEQVVTAEEESFSRTLTQGTRLLNAAISRTRATRLATLPGETAFELADTYGFPLELTVEAARDAGLTVDEDRFAALLDEQRKRAKTRGKAKTAQALRAMDTYRELAARLPRTEFLGYQHLTAEATVTGLISGGLVTTSAPEGSEVELVLDRSPFYAEAGGQIGDTGTLTLGDGTRLRVTTTRYGLEGFRVHTARVIEGELRTGSAGEAQVDAERRAGLMRSHSATHILHAVVLATLGSHARQQGSLVEPDRLRFDFAHVTALTPDQLTVIENAVNGHVLDDPEVRAWHADRAEAEAAGAIALFGEKYGDTVRIIDIGDFSRELCGGTHVAHGAQVGTFRLLSESSVGANLRRVEALTGHGTLTHLDTERRLLNELARLLGTRPTDAPDALRRRLTALATAQEEVTRLRTAELRERAAQLASTAQPSGTGHVVARRVTDTTADELRTLARETAALLEDPAIVILGTERDGKALLAAAVTQGAHRDGIEASRVLAAAARVVGGGAGGRGAVASAGGRRVEALREALTTAAEDAGGILGGGGFGDFGFGDFG</sequence>
<keyword evidence="10 13" id="KW-0030">Aminoacyl-tRNA synthetase</keyword>
<dbReference type="Gene3D" id="3.30.980.10">
    <property type="entry name" value="Threonyl-trna Synthetase, Chain A, domain 2"/>
    <property type="match status" value="1"/>
</dbReference>
<dbReference type="CDD" id="cd00673">
    <property type="entry name" value="AlaRS_core"/>
    <property type="match status" value="1"/>
</dbReference>
<feature type="binding site" evidence="13">
    <location>
        <position position="572"/>
    </location>
    <ligand>
        <name>Zn(2+)</name>
        <dbReference type="ChEBI" id="CHEBI:29105"/>
    </ligand>
</feature>
<evidence type="ECO:0000256" key="9">
    <source>
        <dbReference type="ARBA" id="ARBA00022917"/>
    </source>
</evidence>
<keyword evidence="4 13" id="KW-0479">Metal-binding</keyword>
<dbReference type="InterPro" id="IPR045864">
    <property type="entry name" value="aa-tRNA-synth_II/BPL/LPL"/>
</dbReference>
<dbReference type="SUPFAM" id="SSF101353">
    <property type="entry name" value="Putative anticodon-binding domain of alanyl-tRNA synthetase (AlaRS)"/>
    <property type="match status" value="1"/>
</dbReference>
<dbReference type="HAMAP" id="MF_00036_B">
    <property type="entry name" value="Ala_tRNA_synth_B"/>
    <property type="match status" value="1"/>
</dbReference>
<dbReference type="Pfam" id="PF07973">
    <property type="entry name" value="tRNA_SAD"/>
    <property type="match status" value="1"/>
</dbReference>
<dbReference type="SUPFAM" id="SSF55681">
    <property type="entry name" value="Class II aaRS and biotin synthetases"/>
    <property type="match status" value="1"/>
</dbReference>
<evidence type="ECO:0000256" key="4">
    <source>
        <dbReference type="ARBA" id="ARBA00022723"/>
    </source>
</evidence>
<evidence type="ECO:0000256" key="2">
    <source>
        <dbReference type="ARBA" id="ARBA00022555"/>
    </source>
</evidence>
<keyword evidence="3 13" id="KW-0436">Ligase</keyword>
<comment type="catalytic activity">
    <reaction evidence="12 13">
        <text>tRNA(Ala) + L-alanine + ATP = L-alanyl-tRNA(Ala) + AMP + diphosphate</text>
        <dbReference type="Rhea" id="RHEA:12540"/>
        <dbReference type="Rhea" id="RHEA-COMP:9657"/>
        <dbReference type="Rhea" id="RHEA-COMP:9923"/>
        <dbReference type="ChEBI" id="CHEBI:30616"/>
        <dbReference type="ChEBI" id="CHEBI:33019"/>
        <dbReference type="ChEBI" id="CHEBI:57972"/>
        <dbReference type="ChEBI" id="CHEBI:78442"/>
        <dbReference type="ChEBI" id="CHEBI:78497"/>
        <dbReference type="ChEBI" id="CHEBI:456215"/>
        <dbReference type="EC" id="6.1.1.7"/>
    </reaction>
</comment>
<dbReference type="FunFam" id="3.30.980.10:FF:000004">
    <property type="entry name" value="Alanine--tRNA ligase, cytoplasmic"/>
    <property type="match status" value="1"/>
</dbReference>
<evidence type="ECO:0000256" key="11">
    <source>
        <dbReference type="ARBA" id="ARBA00024779"/>
    </source>
</evidence>
<feature type="binding site" evidence="13">
    <location>
        <position position="670"/>
    </location>
    <ligand>
        <name>Zn(2+)</name>
        <dbReference type="ChEBI" id="CHEBI:29105"/>
    </ligand>
</feature>
<keyword evidence="16" id="KW-1185">Reference proteome</keyword>
<dbReference type="GO" id="GO:0006419">
    <property type="term" value="P:alanyl-tRNA aminoacylation"/>
    <property type="evidence" value="ECO:0007669"/>
    <property type="project" value="UniProtKB-UniRule"/>
</dbReference>
<name>A0A5N5ZSL3_9ACTN</name>
<dbReference type="Pfam" id="PF02272">
    <property type="entry name" value="DHHA1"/>
    <property type="match status" value="1"/>
</dbReference>
<evidence type="ECO:0000256" key="8">
    <source>
        <dbReference type="ARBA" id="ARBA00022884"/>
    </source>
</evidence>
<accession>A0A5N5ZSL3</accession>
<evidence type="ECO:0000256" key="5">
    <source>
        <dbReference type="ARBA" id="ARBA00022741"/>
    </source>
</evidence>
<dbReference type="NCBIfam" id="TIGR00344">
    <property type="entry name" value="alaS"/>
    <property type="match status" value="1"/>
</dbReference>
<dbReference type="GO" id="GO:0008270">
    <property type="term" value="F:zinc ion binding"/>
    <property type="evidence" value="ECO:0007669"/>
    <property type="project" value="UniProtKB-UniRule"/>
</dbReference>
<feature type="binding site" evidence="13">
    <location>
        <position position="674"/>
    </location>
    <ligand>
        <name>Zn(2+)</name>
        <dbReference type="ChEBI" id="CHEBI:29105"/>
    </ligand>
</feature>
<evidence type="ECO:0000259" key="14">
    <source>
        <dbReference type="PROSITE" id="PS50860"/>
    </source>
</evidence>
<dbReference type="InterPro" id="IPR003156">
    <property type="entry name" value="DHHA1_dom"/>
</dbReference>
<dbReference type="EMBL" id="VDLY02000027">
    <property type="protein sequence ID" value="KAB8158829.1"/>
    <property type="molecule type" value="Genomic_DNA"/>
</dbReference>
<evidence type="ECO:0000256" key="1">
    <source>
        <dbReference type="ARBA" id="ARBA00008226"/>
    </source>
</evidence>
<comment type="similarity">
    <text evidence="1 13">Belongs to the class-II aminoacyl-tRNA synthetase family.</text>
</comment>
<keyword evidence="5 13" id="KW-0547">Nucleotide-binding</keyword>
<dbReference type="GO" id="GO:0002161">
    <property type="term" value="F:aminoacyl-tRNA deacylase activity"/>
    <property type="evidence" value="ECO:0007669"/>
    <property type="project" value="TreeGrafter"/>
</dbReference>
<dbReference type="InterPro" id="IPR018165">
    <property type="entry name" value="Ala-tRNA-synth_IIc_core"/>
</dbReference>
<dbReference type="SUPFAM" id="SSF55186">
    <property type="entry name" value="ThrRS/AlaRS common domain"/>
    <property type="match status" value="1"/>
</dbReference>
<comment type="domain">
    <text evidence="13">Consists of three domains; the N-terminal catalytic domain, the editing domain and the C-terminal C-Ala domain. The editing domain removes incorrectly charged amino acids, while the C-Ala domain, along with tRNA(Ala), serves as a bridge to cooperatively bring together the editing and aminoacylation centers thus stimulating deacylation of misacylated tRNAs.</text>
</comment>
<feature type="binding site" evidence="13">
    <location>
        <position position="568"/>
    </location>
    <ligand>
        <name>Zn(2+)</name>
        <dbReference type="ChEBI" id="CHEBI:29105"/>
    </ligand>
</feature>
<dbReference type="FunFam" id="3.30.930.10:FF:000004">
    <property type="entry name" value="Alanine--tRNA ligase"/>
    <property type="match status" value="1"/>
</dbReference>
<dbReference type="Pfam" id="PF01411">
    <property type="entry name" value="tRNA-synt_2c"/>
    <property type="match status" value="1"/>
</dbReference>
<dbReference type="InterPro" id="IPR018162">
    <property type="entry name" value="Ala-tRNA-ligase_IIc_anticod-bd"/>
</dbReference>
<evidence type="ECO:0000256" key="12">
    <source>
        <dbReference type="ARBA" id="ARBA00048300"/>
    </source>
</evidence>
<dbReference type="GO" id="GO:0000049">
    <property type="term" value="F:tRNA binding"/>
    <property type="evidence" value="ECO:0007669"/>
    <property type="project" value="UniProtKB-KW"/>
</dbReference>
<keyword evidence="13" id="KW-0963">Cytoplasm</keyword>
<dbReference type="Proteomes" id="UP000314251">
    <property type="component" value="Unassembled WGS sequence"/>
</dbReference>
<dbReference type="FunFam" id="3.10.310.40:FF:000001">
    <property type="entry name" value="Alanine--tRNA ligase"/>
    <property type="match status" value="1"/>
</dbReference>
<evidence type="ECO:0000313" key="16">
    <source>
        <dbReference type="Proteomes" id="UP000314251"/>
    </source>
</evidence>
<dbReference type="InterPro" id="IPR050058">
    <property type="entry name" value="Ala-tRNA_ligase"/>
</dbReference>
<dbReference type="AlphaFoldDB" id="A0A5N5ZSL3"/>
<dbReference type="PROSITE" id="PS50860">
    <property type="entry name" value="AA_TRNA_LIGASE_II_ALA"/>
    <property type="match status" value="1"/>
</dbReference>
<keyword evidence="6 13" id="KW-0862">Zinc</keyword>
<protein>
    <recommendedName>
        <fullName evidence="13">Alanine--tRNA ligase</fullName>
        <ecNumber evidence="13">6.1.1.7</ecNumber>
    </recommendedName>
    <alternativeName>
        <fullName evidence="13">Alanyl-tRNA synthetase</fullName>
        <shortName evidence="13">AlaRS</shortName>
    </alternativeName>
</protein>
<dbReference type="InterPro" id="IPR018164">
    <property type="entry name" value="Ala-tRNA-synth_IIc_N"/>
</dbReference>
<comment type="subcellular location">
    <subcellularLocation>
        <location evidence="13">Cytoplasm</location>
    </subcellularLocation>
</comment>
<dbReference type="OrthoDB" id="9803884at2"/>
<evidence type="ECO:0000256" key="13">
    <source>
        <dbReference type="HAMAP-Rule" id="MF_00036"/>
    </source>
</evidence>
<dbReference type="RefSeq" id="WP_139675115.1">
    <property type="nucleotide sequence ID" value="NZ_VDLY02000027.1"/>
</dbReference>
<comment type="cofactor">
    <cofactor evidence="13">
        <name>Zn(2+)</name>
        <dbReference type="ChEBI" id="CHEBI:29105"/>
    </cofactor>
    <text evidence="13">Binds 1 zinc ion per subunit.</text>
</comment>
<dbReference type="InterPro" id="IPR002318">
    <property type="entry name" value="Ala-tRNA-lgiase_IIc"/>
</dbReference>
<keyword evidence="7 13" id="KW-0067">ATP-binding</keyword>
<comment type="function">
    <text evidence="11 13">Catalyzes the attachment of alanine to tRNA(Ala) in a two-step reaction: alanine is first activated by ATP to form Ala-AMP and then transferred to the acceptor end of tRNA(Ala). Also edits incorrectly charged Ser-tRNA(Ala) and Gly-tRNA(Ala) via its editing domain.</text>
</comment>
<dbReference type="InterPro" id="IPR012947">
    <property type="entry name" value="tRNA_SAD"/>
</dbReference>
<dbReference type="SMART" id="SM00863">
    <property type="entry name" value="tRNA_SAD"/>
    <property type="match status" value="1"/>
</dbReference>
<evidence type="ECO:0000256" key="10">
    <source>
        <dbReference type="ARBA" id="ARBA00023146"/>
    </source>
</evidence>
<feature type="domain" description="Alanyl-transfer RNA synthetases family profile" evidence="14">
    <location>
        <begin position="1"/>
        <end position="713"/>
    </location>
</feature>
<dbReference type="InterPro" id="IPR023033">
    <property type="entry name" value="Ala_tRNA_ligase_euk/bac"/>
</dbReference>
<dbReference type="SUPFAM" id="SSF50447">
    <property type="entry name" value="Translation proteins"/>
    <property type="match status" value="1"/>
</dbReference>
<dbReference type="FunFam" id="3.30.54.20:FF:000001">
    <property type="entry name" value="Alanine--tRNA ligase"/>
    <property type="match status" value="1"/>
</dbReference>